<dbReference type="Proteomes" id="UP000321570">
    <property type="component" value="Unassembled WGS sequence"/>
</dbReference>
<gene>
    <name evidence="2" type="ORF">WMSIL1_LOCUS11352</name>
</gene>
<keyword evidence="3" id="KW-1185">Reference proteome</keyword>
<dbReference type="EMBL" id="CABIJS010000543">
    <property type="protein sequence ID" value="VUZ52981.1"/>
    <property type="molecule type" value="Genomic_DNA"/>
</dbReference>
<sequence>MCSPCRRVCFTIRNNGRERPYTRQMSFPDMLEFCGPQKSRSMERQVKSKCVQPVRMWECLKEYTEPETPLVEPRYNQVARPRTVEVPPYPQEDKMYGIELISPEPFVIKYPIDSPIQAVVPGSVSPAHAADIRRSPVYRDSPMALHRSSASPDYRSNMIAVRKSPSPQRKTNHRSHSTDKRSRATRRVTRNRPTRTRSFANYANDEERETIPGEGGRYIYVNPEYIQRYHRFHGDYDSFSSSGTAERPQYRANDVFEYDDI</sequence>
<name>A0A564Z0E9_HYMDI</name>
<evidence type="ECO:0000256" key="1">
    <source>
        <dbReference type="SAM" id="MobiDB-lite"/>
    </source>
</evidence>
<accession>A0A564Z0E9</accession>
<evidence type="ECO:0000313" key="2">
    <source>
        <dbReference type="EMBL" id="VUZ52981.1"/>
    </source>
</evidence>
<evidence type="ECO:0000313" key="3">
    <source>
        <dbReference type="Proteomes" id="UP000321570"/>
    </source>
</evidence>
<feature type="compositionally biased region" description="Basic residues" evidence="1">
    <location>
        <begin position="183"/>
        <end position="195"/>
    </location>
</feature>
<protein>
    <submittedName>
        <fullName evidence="2">Uncharacterized protein</fullName>
    </submittedName>
</protein>
<organism evidence="2 3">
    <name type="scientific">Hymenolepis diminuta</name>
    <name type="common">Rat tapeworm</name>
    <dbReference type="NCBI Taxonomy" id="6216"/>
    <lineage>
        <taxon>Eukaryota</taxon>
        <taxon>Metazoa</taxon>
        <taxon>Spiralia</taxon>
        <taxon>Lophotrochozoa</taxon>
        <taxon>Platyhelminthes</taxon>
        <taxon>Cestoda</taxon>
        <taxon>Eucestoda</taxon>
        <taxon>Cyclophyllidea</taxon>
        <taxon>Hymenolepididae</taxon>
        <taxon>Hymenolepis</taxon>
    </lineage>
</organism>
<feature type="region of interest" description="Disordered" evidence="1">
    <location>
        <begin position="138"/>
        <end position="200"/>
    </location>
</feature>
<dbReference type="AlphaFoldDB" id="A0A564Z0E9"/>
<reference evidence="2 3" key="1">
    <citation type="submission" date="2019-07" db="EMBL/GenBank/DDBJ databases">
        <authorList>
            <person name="Jastrzebski P J."/>
            <person name="Paukszto L."/>
            <person name="Jastrzebski P J."/>
        </authorList>
    </citation>
    <scope>NUCLEOTIDE SEQUENCE [LARGE SCALE GENOMIC DNA]</scope>
    <source>
        <strain evidence="2 3">WMS-il1</strain>
    </source>
</reference>
<proteinExistence type="predicted"/>